<dbReference type="PANTHER" id="PTHR35332">
    <property type="entry name" value="REGULATION OF ENOLASE PROTEIN 1"/>
    <property type="match status" value="1"/>
</dbReference>
<comment type="caution">
    <text evidence="1">The sequence shown here is derived from an EMBL/GenBank/DDBJ whole genome shotgun (WGS) entry which is preliminary data.</text>
</comment>
<accession>A0A8H4L9L8</accession>
<dbReference type="Gene3D" id="2.60.120.200">
    <property type="match status" value="1"/>
</dbReference>
<dbReference type="EMBL" id="JAADYS010001289">
    <property type="protein sequence ID" value="KAF4463864.1"/>
    <property type="molecule type" value="Genomic_DNA"/>
</dbReference>
<dbReference type="Pfam" id="PF07081">
    <property type="entry name" value="DUF1349"/>
    <property type="match status" value="1"/>
</dbReference>
<dbReference type="InterPro" id="IPR009784">
    <property type="entry name" value="DUF1349"/>
</dbReference>
<gene>
    <name evidence="1" type="ORF">FALBO_9301</name>
</gene>
<dbReference type="PANTHER" id="PTHR35332:SF2">
    <property type="entry name" value="REGULATION OF ENOLASE PROTEIN 1"/>
    <property type="match status" value="1"/>
</dbReference>
<evidence type="ECO:0000313" key="1">
    <source>
        <dbReference type="EMBL" id="KAF4463864.1"/>
    </source>
</evidence>
<sequence>MTSSFTPHHILRLQLTLAAPSKPHSKAALNSFISATLTFAAPYTHQYDQAGLLLTLTKPSAPRKWIKTGVEFFNNRPRFSTVCCDSYADWSIAAVPKEEEGAVKSGDKTVTVRVEKESTSGGVCLWVYRVHEDGEKTPLREICWVYDDGGDGWELEVGAAAARPDKDLTESLEARFDKFEVEWEKPTA</sequence>
<keyword evidence="2" id="KW-1185">Reference proteome</keyword>
<reference evidence="1 2" key="1">
    <citation type="submission" date="2020-01" db="EMBL/GenBank/DDBJ databases">
        <title>Identification and distribution of gene clusters putatively required for synthesis of sphingolipid metabolism inhibitors in phylogenetically diverse species of the filamentous fungus Fusarium.</title>
        <authorList>
            <person name="Kim H.-S."/>
            <person name="Busman M."/>
            <person name="Brown D.W."/>
            <person name="Divon H."/>
            <person name="Uhlig S."/>
            <person name="Proctor R.H."/>
        </authorList>
    </citation>
    <scope>NUCLEOTIDE SEQUENCE [LARGE SCALE GENOMIC DNA]</scope>
    <source>
        <strain evidence="1 2">NRRL 20459</strain>
    </source>
</reference>
<dbReference type="Proteomes" id="UP000554235">
    <property type="component" value="Unassembled WGS sequence"/>
</dbReference>
<dbReference type="OrthoDB" id="42525at2759"/>
<organism evidence="1 2">
    <name type="scientific">Fusarium albosuccineum</name>
    <dbReference type="NCBI Taxonomy" id="1237068"/>
    <lineage>
        <taxon>Eukaryota</taxon>
        <taxon>Fungi</taxon>
        <taxon>Dikarya</taxon>
        <taxon>Ascomycota</taxon>
        <taxon>Pezizomycotina</taxon>
        <taxon>Sordariomycetes</taxon>
        <taxon>Hypocreomycetidae</taxon>
        <taxon>Hypocreales</taxon>
        <taxon>Nectriaceae</taxon>
        <taxon>Fusarium</taxon>
        <taxon>Fusarium decemcellulare species complex</taxon>
    </lineage>
</organism>
<evidence type="ECO:0000313" key="2">
    <source>
        <dbReference type="Proteomes" id="UP000554235"/>
    </source>
</evidence>
<protein>
    <submittedName>
        <fullName evidence="1">Uncharacterized protein</fullName>
    </submittedName>
</protein>
<dbReference type="AlphaFoldDB" id="A0A8H4L9L8"/>
<name>A0A8H4L9L8_9HYPO</name>
<proteinExistence type="predicted"/>